<dbReference type="Proteomes" id="UP001501585">
    <property type="component" value="Unassembled WGS sequence"/>
</dbReference>
<feature type="region of interest" description="Disordered" evidence="9">
    <location>
        <begin position="1"/>
        <end position="20"/>
    </location>
</feature>
<evidence type="ECO:0000256" key="8">
    <source>
        <dbReference type="RuleBase" id="RU363032"/>
    </source>
</evidence>
<evidence type="ECO:0000256" key="1">
    <source>
        <dbReference type="ARBA" id="ARBA00004651"/>
    </source>
</evidence>
<keyword evidence="6 8" id="KW-1133">Transmembrane helix</keyword>
<dbReference type="PANTHER" id="PTHR42929:SF1">
    <property type="entry name" value="INNER MEMBRANE ABC TRANSPORTER PERMEASE PROTEIN YDCU-RELATED"/>
    <property type="match status" value="1"/>
</dbReference>
<keyword evidence="7 8" id="KW-0472">Membrane</keyword>
<evidence type="ECO:0000259" key="10">
    <source>
        <dbReference type="PROSITE" id="PS50928"/>
    </source>
</evidence>
<proteinExistence type="inferred from homology"/>
<evidence type="ECO:0000256" key="3">
    <source>
        <dbReference type="ARBA" id="ARBA00022448"/>
    </source>
</evidence>
<sequence>MSILNDPPHAGAPEPPGPARTRGRAVIWLRTVRAYAGAVPFFAFVAVFLLWPTGIVISGALTGPDGTFSLDNVAAVTGSVHLAAFGRSVWVSLITALIGAIGGALLSWAVSAGSGSAGAASRLRRVVTAFSGVLAQFGGVMLAFAFLATVGLQGWLTLILRDALGLDLFAGGNWLYGMPGLVLVYCYFQIPLMTIVFLPALDGLRKQWREANESLGGSAWHYWRYVAGPILAPAFAGSFLLLFANAFSSYATAAALVSQGGPIVTLQIRNALTSEVILGQADIGYALAFGMVVVVAVVMSLYALLQRRTARWLR</sequence>
<evidence type="ECO:0000256" key="2">
    <source>
        <dbReference type="ARBA" id="ARBA00007069"/>
    </source>
</evidence>
<dbReference type="InterPro" id="IPR000515">
    <property type="entry name" value="MetI-like"/>
</dbReference>
<feature type="domain" description="ABC transmembrane type-1" evidence="10">
    <location>
        <begin position="85"/>
        <end position="304"/>
    </location>
</feature>
<evidence type="ECO:0000256" key="6">
    <source>
        <dbReference type="ARBA" id="ARBA00022989"/>
    </source>
</evidence>
<reference evidence="11 12" key="1">
    <citation type="journal article" date="2019" name="Int. J. Syst. Evol. Microbiol.">
        <title>The Global Catalogue of Microorganisms (GCM) 10K type strain sequencing project: providing services to taxonomists for standard genome sequencing and annotation.</title>
        <authorList>
            <consortium name="The Broad Institute Genomics Platform"/>
            <consortium name="The Broad Institute Genome Sequencing Center for Infectious Disease"/>
            <person name="Wu L."/>
            <person name="Ma J."/>
        </authorList>
    </citation>
    <scope>NUCLEOTIDE SEQUENCE [LARGE SCALE GENOMIC DNA]</scope>
    <source>
        <strain evidence="11 12">JCM 15313</strain>
    </source>
</reference>
<feature type="transmembrane region" description="Helical" evidence="8">
    <location>
        <begin position="89"/>
        <end position="112"/>
    </location>
</feature>
<evidence type="ECO:0000313" key="12">
    <source>
        <dbReference type="Proteomes" id="UP001501585"/>
    </source>
</evidence>
<dbReference type="EMBL" id="BAAAPC010000024">
    <property type="protein sequence ID" value="GAA2012429.1"/>
    <property type="molecule type" value="Genomic_DNA"/>
</dbReference>
<dbReference type="SUPFAM" id="SSF161098">
    <property type="entry name" value="MetI-like"/>
    <property type="match status" value="1"/>
</dbReference>
<feature type="transmembrane region" description="Helical" evidence="8">
    <location>
        <begin position="176"/>
        <end position="201"/>
    </location>
</feature>
<evidence type="ECO:0000256" key="5">
    <source>
        <dbReference type="ARBA" id="ARBA00022692"/>
    </source>
</evidence>
<dbReference type="InterPro" id="IPR035906">
    <property type="entry name" value="MetI-like_sf"/>
</dbReference>
<dbReference type="PANTHER" id="PTHR42929">
    <property type="entry name" value="INNER MEMBRANE ABC TRANSPORTER PERMEASE PROTEIN YDCU-RELATED-RELATED"/>
    <property type="match status" value="1"/>
</dbReference>
<protein>
    <submittedName>
        <fullName evidence="11">ABC transporter permease subunit</fullName>
    </submittedName>
</protein>
<comment type="similarity">
    <text evidence="2">Belongs to the binding-protein-dependent transport system permease family. CysTW subfamily.</text>
</comment>
<dbReference type="CDD" id="cd06261">
    <property type="entry name" value="TM_PBP2"/>
    <property type="match status" value="1"/>
</dbReference>
<keyword evidence="12" id="KW-1185">Reference proteome</keyword>
<dbReference type="RefSeq" id="WP_344107010.1">
    <property type="nucleotide sequence ID" value="NZ_BAAAPC010000024.1"/>
</dbReference>
<keyword evidence="3 8" id="KW-0813">Transport</keyword>
<comment type="subcellular location">
    <subcellularLocation>
        <location evidence="1 8">Cell membrane</location>
        <topology evidence="1 8">Multi-pass membrane protein</topology>
    </subcellularLocation>
</comment>
<dbReference type="PROSITE" id="PS50928">
    <property type="entry name" value="ABC_TM1"/>
    <property type="match status" value="1"/>
</dbReference>
<gene>
    <name evidence="11" type="ORF">GCM10009799_45980</name>
</gene>
<evidence type="ECO:0000313" key="11">
    <source>
        <dbReference type="EMBL" id="GAA2012429.1"/>
    </source>
</evidence>
<feature type="transmembrane region" description="Helical" evidence="8">
    <location>
        <begin position="283"/>
        <end position="305"/>
    </location>
</feature>
<organism evidence="11 12">
    <name type="scientific">Nocardiopsis rhodophaea</name>
    <dbReference type="NCBI Taxonomy" id="280238"/>
    <lineage>
        <taxon>Bacteria</taxon>
        <taxon>Bacillati</taxon>
        <taxon>Actinomycetota</taxon>
        <taxon>Actinomycetes</taxon>
        <taxon>Streptosporangiales</taxon>
        <taxon>Nocardiopsidaceae</taxon>
        <taxon>Nocardiopsis</taxon>
    </lineage>
</organism>
<feature type="transmembrane region" description="Helical" evidence="8">
    <location>
        <begin position="222"/>
        <end position="244"/>
    </location>
</feature>
<evidence type="ECO:0000256" key="7">
    <source>
        <dbReference type="ARBA" id="ARBA00023136"/>
    </source>
</evidence>
<dbReference type="Pfam" id="PF00528">
    <property type="entry name" value="BPD_transp_1"/>
    <property type="match status" value="1"/>
</dbReference>
<accession>A0ABN2TK89</accession>
<dbReference type="Gene3D" id="1.10.3720.10">
    <property type="entry name" value="MetI-like"/>
    <property type="match status" value="1"/>
</dbReference>
<keyword evidence="5 8" id="KW-0812">Transmembrane</keyword>
<name>A0ABN2TK89_9ACTN</name>
<evidence type="ECO:0000256" key="9">
    <source>
        <dbReference type="SAM" id="MobiDB-lite"/>
    </source>
</evidence>
<comment type="caution">
    <text evidence="11">The sequence shown here is derived from an EMBL/GenBank/DDBJ whole genome shotgun (WGS) entry which is preliminary data.</text>
</comment>
<feature type="transmembrane region" description="Helical" evidence="8">
    <location>
        <begin position="133"/>
        <end position="156"/>
    </location>
</feature>
<evidence type="ECO:0000256" key="4">
    <source>
        <dbReference type="ARBA" id="ARBA00022475"/>
    </source>
</evidence>
<keyword evidence="4" id="KW-1003">Cell membrane</keyword>
<feature type="transmembrane region" description="Helical" evidence="8">
    <location>
        <begin position="32"/>
        <end position="51"/>
    </location>
</feature>